<name>A0A371H7P3_MUCPR</name>
<proteinExistence type="predicted"/>
<comment type="caution">
    <text evidence="1">The sequence shown here is derived from an EMBL/GenBank/DDBJ whole genome shotgun (WGS) entry which is preliminary data.</text>
</comment>
<dbReference type="OrthoDB" id="1723222at2759"/>
<reference evidence="1" key="1">
    <citation type="submission" date="2018-05" db="EMBL/GenBank/DDBJ databases">
        <title>Draft genome of Mucuna pruriens seed.</title>
        <authorList>
            <person name="Nnadi N.E."/>
            <person name="Vos R."/>
            <person name="Hasami M.H."/>
            <person name="Devisetty U.K."/>
            <person name="Aguiy J.C."/>
        </authorList>
    </citation>
    <scope>NUCLEOTIDE SEQUENCE [LARGE SCALE GENOMIC DNA]</scope>
    <source>
        <strain evidence="1">JCA_2017</strain>
    </source>
</reference>
<dbReference type="EMBL" id="QJKJ01003368">
    <property type="protein sequence ID" value="RDX98811.1"/>
    <property type="molecule type" value="Genomic_DNA"/>
</dbReference>
<protein>
    <recommendedName>
        <fullName evidence="3">Reverse transcriptase domain-containing protein</fullName>
    </recommendedName>
</protein>
<sequence length="195" mass="22718">MNNIQFQENVFVTRGNQNQTIAEDGKFQPERLEPTPRGCSMGPQDNIPNSVRNIVFNKACHLLVEIEHRAYWELEKLRLEAYENSQIYKKKVKQFHDIRILRKEFIFGQKVLFFNSQLKLIACKLHSRWDRSFVITNVFPYGVVELRDEANNINFKVNGHQIKPYYEGLTPRGGEVKIGVPDEVKPTGTEVILAR</sequence>
<keyword evidence="2" id="KW-1185">Reference proteome</keyword>
<dbReference type="Proteomes" id="UP000257109">
    <property type="component" value="Unassembled WGS sequence"/>
</dbReference>
<evidence type="ECO:0000313" key="2">
    <source>
        <dbReference type="Proteomes" id="UP000257109"/>
    </source>
</evidence>
<gene>
    <name evidence="1" type="ORF">CR513_18212</name>
</gene>
<organism evidence="1 2">
    <name type="scientific">Mucuna pruriens</name>
    <name type="common">Velvet bean</name>
    <name type="synonym">Dolichos pruriens</name>
    <dbReference type="NCBI Taxonomy" id="157652"/>
    <lineage>
        <taxon>Eukaryota</taxon>
        <taxon>Viridiplantae</taxon>
        <taxon>Streptophyta</taxon>
        <taxon>Embryophyta</taxon>
        <taxon>Tracheophyta</taxon>
        <taxon>Spermatophyta</taxon>
        <taxon>Magnoliopsida</taxon>
        <taxon>eudicotyledons</taxon>
        <taxon>Gunneridae</taxon>
        <taxon>Pentapetalae</taxon>
        <taxon>rosids</taxon>
        <taxon>fabids</taxon>
        <taxon>Fabales</taxon>
        <taxon>Fabaceae</taxon>
        <taxon>Papilionoideae</taxon>
        <taxon>50 kb inversion clade</taxon>
        <taxon>NPAAA clade</taxon>
        <taxon>indigoferoid/millettioid clade</taxon>
        <taxon>Phaseoleae</taxon>
        <taxon>Mucuna</taxon>
    </lineage>
</organism>
<dbReference type="AlphaFoldDB" id="A0A371H7P3"/>
<evidence type="ECO:0008006" key="3">
    <source>
        <dbReference type="Google" id="ProtNLM"/>
    </source>
</evidence>
<feature type="non-terminal residue" evidence="1">
    <location>
        <position position="1"/>
    </location>
</feature>
<accession>A0A371H7P3</accession>
<evidence type="ECO:0000313" key="1">
    <source>
        <dbReference type="EMBL" id="RDX98811.1"/>
    </source>
</evidence>